<evidence type="ECO:0000313" key="14">
    <source>
        <dbReference type="Proteomes" id="UP000095419"/>
    </source>
</evidence>
<dbReference type="SUPFAM" id="SSF56935">
    <property type="entry name" value="Porins"/>
    <property type="match status" value="1"/>
</dbReference>
<keyword evidence="5 9" id="KW-0798">TonB box</keyword>
<dbReference type="InterPro" id="IPR012910">
    <property type="entry name" value="Plug_dom"/>
</dbReference>
<keyword evidence="10" id="KW-0732">Signal</keyword>
<feature type="signal peptide" evidence="10">
    <location>
        <begin position="1"/>
        <end position="33"/>
    </location>
</feature>
<dbReference type="InterPro" id="IPR008969">
    <property type="entry name" value="CarboxyPept-like_regulatory"/>
</dbReference>
<comment type="subcellular location">
    <subcellularLocation>
        <location evidence="1 8">Cell outer membrane</location>
        <topology evidence="1 8">Multi-pass membrane protein</topology>
    </subcellularLocation>
</comment>
<dbReference type="Gene3D" id="2.170.130.10">
    <property type="entry name" value="TonB-dependent receptor, plug domain"/>
    <property type="match status" value="1"/>
</dbReference>
<feature type="domain" description="TonB-dependent receptor plug" evidence="12">
    <location>
        <begin position="143"/>
        <end position="247"/>
    </location>
</feature>
<name>A0A173X7H1_BACUN</name>
<dbReference type="InterPro" id="IPR039426">
    <property type="entry name" value="TonB-dep_rcpt-like"/>
</dbReference>
<feature type="domain" description="TonB-dependent receptor-like beta-barrel" evidence="11">
    <location>
        <begin position="561"/>
        <end position="1097"/>
    </location>
</feature>
<evidence type="ECO:0000256" key="8">
    <source>
        <dbReference type="PROSITE-ProRule" id="PRU01360"/>
    </source>
</evidence>
<dbReference type="InterPro" id="IPR023996">
    <property type="entry name" value="TonB-dep_OMP_SusC/RagA"/>
</dbReference>
<evidence type="ECO:0000259" key="11">
    <source>
        <dbReference type="Pfam" id="PF00593"/>
    </source>
</evidence>
<dbReference type="InterPro" id="IPR037066">
    <property type="entry name" value="Plug_dom_sf"/>
</dbReference>
<dbReference type="InterPro" id="IPR036942">
    <property type="entry name" value="Beta-barrel_TonB_sf"/>
</dbReference>
<dbReference type="Gene3D" id="2.60.40.1120">
    <property type="entry name" value="Carboxypeptidase-like, regulatory domain"/>
    <property type="match status" value="1"/>
</dbReference>
<keyword evidence="6 8" id="KW-0472">Membrane</keyword>
<evidence type="ECO:0000256" key="9">
    <source>
        <dbReference type="RuleBase" id="RU003357"/>
    </source>
</evidence>
<dbReference type="FunFam" id="2.60.40.1120:FF:000003">
    <property type="entry name" value="Outer membrane protein Omp121"/>
    <property type="match status" value="1"/>
</dbReference>
<dbReference type="NCBIfam" id="TIGR04056">
    <property type="entry name" value="OMP_RagA_SusC"/>
    <property type="match status" value="1"/>
</dbReference>
<evidence type="ECO:0000256" key="4">
    <source>
        <dbReference type="ARBA" id="ARBA00022692"/>
    </source>
</evidence>
<protein>
    <submittedName>
        <fullName evidence="13">TonB-dependent receptor plug</fullName>
    </submittedName>
</protein>
<proteinExistence type="inferred from homology"/>
<keyword evidence="2 8" id="KW-0813">Transport</keyword>
<feature type="chain" id="PRO_5043136309" evidence="10">
    <location>
        <begin position="34"/>
        <end position="1154"/>
    </location>
</feature>
<evidence type="ECO:0000313" key="13">
    <source>
        <dbReference type="EMBL" id="CUN46328.1"/>
    </source>
</evidence>
<evidence type="ECO:0000256" key="1">
    <source>
        <dbReference type="ARBA" id="ARBA00004571"/>
    </source>
</evidence>
<reference evidence="13 14" key="1">
    <citation type="submission" date="2015-09" db="EMBL/GenBank/DDBJ databases">
        <authorList>
            <consortium name="Pathogen Informatics"/>
        </authorList>
    </citation>
    <scope>NUCLEOTIDE SEQUENCE [LARGE SCALE GENOMIC DNA]</scope>
    <source>
        <strain evidence="13 14">2789STDY5608791</strain>
    </source>
</reference>
<keyword evidence="3 8" id="KW-1134">Transmembrane beta strand</keyword>
<evidence type="ECO:0000256" key="5">
    <source>
        <dbReference type="ARBA" id="ARBA00023077"/>
    </source>
</evidence>
<organism evidence="13 14">
    <name type="scientific">Bacteroides uniformis</name>
    <dbReference type="NCBI Taxonomy" id="820"/>
    <lineage>
        <taxon>Bacteria</taxon>
        <taxon>Pseudomonadati</taxon>
        <taxon>Bacteroidota</taxon>
        <taxon>Bacteroidia</taxon>
        <taxon>Bacteroidales</taxon>
        <taxon>Bacteroidaceae</taxon>
        <taxon>Bacteroides</taxon>
    </lineage>
</organism>
<dbReference type="EMBL" id="CYZF01000001">
    <property type="protein sequence ID" value="CUN46328.1"/>
    <property type="molecule type" value="Genomic_DNA"/>
</dbReference>
<sequence length="1154" mass="127599">MNENHKKRGLTHSKLLTAVAISSLLLSSGNVMAVQANPDKSFGVTEQLQTITATGLVVDAAGEPVIGASVVEKGTTNGIVTDIDGKFTLSVKQGAVLRISFVGYQTQDIKAAKNMKVVLMEDAEMLSEVVVVGYGAQKKTNLTGAVATVDVGKALDSRPISDVGRGLQGTTPGLTITIPTGEVGTDPNIKIRGAIASLEGNSKPLILMDNVEIPSISLVNPDDIESISVLKDAAASSIYGSKAAFGVILITTKKGAKTDKVTINYSGNVAFQTIAKDSNVGGISGMEYIMDAAERAGGTVAGAFFYITREGIERSKEWEKLYGGKVGKNDPTVYGRDWYLDANNRKIGVRHYDPYDYLVKDVAVAQTHNVSVNGKSGKTTFNIGLGYLDQDGMNKAAKEDNFKRYNASINLTTEFNKWITLKAGAIYSKREKSYPYNATGVFDPWYYCYRWSDIYPMGTDENGNELRSPASEFSQANTAKMTRNYTNINMGLHLNILKGWTADFDYSHANQEYIWLRPGTRFTAADTWGGATPRLDANGNRVTVNYYGQDMPAYDLVMSTYTGVGSGVDQLDRYTENSMRNTINAYTTYELNLMKDHNMKFMLGMNRVTYDMEYSQARRKQVNDVENPQFNFATGEQYVWGDKDWNAQLGYFGRFNYDYAGRYLLEANLRYDGTSVFGADQRWRWYPSFSAGWRVSEEAFMQSIKEAVSALKLRASWGKIGDQSVPNSLYVSTISSGSTVSWIGGDGNLLNYVGTPTSVARDITWQDISTFDIGLDARFLNGELGFTFDWFRRKTENMIVPNQDLTFTYGTSSLKGNYGNLHTDGWEIGLDYSHQFKNGLRITANATLSDFKTIIDNYGNVTGLDSNYKGKRYGDIWGYKVERLYQKDDFVYDADGNFVKEKVTTGKGAGVEINKLKDPNAHNQAYLQSGSLVFGPGDVMYKDLDGDGEITSGSNTIDDHGDKVVIGNSTPRYQYSFRVGADWKGFDLSLFFQGVGKCDMWGSSSLTLAGFNTGDGAIAKRFSTDYWREDRTDAFYPRAVNMGNGTNSFNMCYSDRYLLNMAYLRLKNITVGYTLPQYLTKKALIQKARIYASCENLFTWDHLDGTPVDPEAAVLKTADYEYLTNSSTSNYAGGRVGIGTPAFRTISIGVQLTF</sequence>
<dbReference type="PROSITE" id="PS52016">
    <property type="entry name" value="TONB_DEPENDENT_REC_3"/>
    <property type="match status" value="1"/>
</dbReference>
<keyword evidence="4 8" id="KW-0812">Transmembrane</keyword>
<dbReference type="InterPro" id="IPR000531">
    <property type="entry name" value="Beta-barrel_TonB"/>
</dbReference>
<dbReference type="SUPFAM" id="SSF49464">
    <property type="entry name" value="Carboxypeptidase regulatory domain-like"/>
    <property type="match status" value="1"/>
</dbReference>
<dbReference type="Gene3D" id="2.40.170.20">
    <property type="entry name" value="TonB-dependent receptor, beta-barrel domain"/>
    <property type="match status" value="1"/>
</dbReference>
<comment type="similarity">
    <text evidence="8 9">Belongs to the TonB-dependent receptor family.</text>
</comment>
<dbReference type="Pfam" id="PF00593">
    <property type="entry name" value="TonB_dep_Rec_b-barrel"/>
    <property type="match status" value="1"/>
</dbReference>
<evidence type="ECO:0000256" key="2">
    <source>
        <dbReference type="ARBA" id="ARBA00022448"/>
    </source>
</evidence>
<keyword evidence="7 8" id="KW-0998">Cell outer membrane</keyword>
<dbReference type="Pfam" id="PF07715">
    <property type="entry name" value="Plug"/>
    <property type="match status" value="1"/>
</dbReference>
<dbReference type="Pfam" id="PF13715">
    <property type="entry name" value="CarbopepD_reg_2"/>
    <property type="match status" value="1"/>
</dbReference>
<dbReference type="InterPro" id="IPR023997">
    <property type="entry name" value="TonB-dep_OMP_SusC/RagA_CS"/>
</dbReference>
<evidence type="ECO:0000256" key="6">
    <source>
        <dbReference type="ARBA" id="ARBA00023136"/>
    </source>
</evidence>
<accession>A0A173X7H1</accession>
<dbReference type="NCBIfam" id="TIGR04057">
    <property type="entry name" value="SusC_RagA_signa"/>
    <property type="match status" value="1"/>
</dbReference>
<evidence type="ECO:0000259" key="12">
    <source>
        <dbReference type="Pfam" id="PF07715"/>
    </source>
</evidence>
<evidence type="ECO:0000256" key="7">
    <source>
        <dbReference type="ARBA" id="ARBA00023237"/>
    </source>
</evidence>
<evidence type="ECO:0000256" key="10">
    <source>
        <dbReference type="SAM" id="SignalP"/>
    </source>
</evidence>
<dbReference type="GO" id="GO:0009279">
    <property type="term" value="C:cell outer membrane"/>
    <property type="evidence" value="ECO:0007669"/>
    <property type="project" value="UniProtKB-SubCell"/>
</dbReference>
<gene>
    <name evidence="13" type="ORF">ERS417307_00174</name>
</gene>
<evidence type="ECO:0000256" key="3">
    <source>
        <dbReference type="ARBA" id="ARBA00022452"/>
    </source>
</evidence>
<dbReference type="Proteomes" id="UP000095419">
    <property type="component" value="Unassembled WGS sequence"/>
</dbReference>
<dbReference type="RefSeq" id="WP_057086982.1">
    <property type="nucleotide sequence ID" value="NZ_CYZF01000001.1"/>
</dbReference>
<dbReference type="AlphaFoldDB" id="A0A173X7H1"/>
<keyword evidence="13" id="KW-0675">Receptor</keyword>